<keyword evidence="2 3" id="KW-0808">Transferase</keyword>
<dbReference type="Pfam" id="PF08392">
    <property type="entry name" value="FAE1_CUT1_RppA"/>
    <property type="match status" value="1"/>
</dbReference>
<protein>
    <recommendedName>
        <fullName evidence="3">3-ketoacyl-CoA synthase</fullName>
        <ecNumber evidence="3">2.3.1.-</ecNumber>
    </recommendedName>
</protein>
<keyword evidence="3" id="KW-0012">Acyltransferase</keyword>
<feature type="transmembrane region" description="Helical" evidence="4">
    <location>
        <begin position="93"/>
        <end position="115"/>
    </location>
</feature>
<dbReference type="GO" id="GO:0016020">
    <property type="term" value="C:membrane"/>
    <property type="evidence" value="ECO:0007669"/>
    <property type="project" value="InterPro"/>
</dbReference>
<evidence type="ECO:0000256" key="3">
    <source>
        <dbReference type="PIRNR" id="PIRNR036417"/>
    </source>
</evidence>
<reference evidence="7" key="1">
    <citation type="submission" date="2021-01" db="EMBL/GenBank/DDBJ databases">
        <authorList>
            <person name="Corre E."/>
            <person name="Pelletier E."/>
            <person name="Niang G."/>
            <person name="Scheremetjew M."/>
            <person name="Finn R."/>
            <person name="Kale V."/>
            <person name="Holt S."/>
            <person name="Cochrane G."/>
            <person name="Meng A."/>
            <person name="Brown T."/>
            <person name="Cohen L."/>
        </authorList>
    </citation>
    <scope>NUCLEOTIDE SEQUENCE</scope>
    <source>
        <strain evidence="7">CCMP1661</strain>
    </source>
</reference>
<accession>A0A7S2XYV1</accession>
<comment type="similarity">
    <text evidence="1 3">Belongs to the thiolase-like superfamily. Chalcone/stilbene synthases family.</text>
</comment>
<evidence type="ECO:0000256" key="2">
    <source>
        <dbReference type="ARBA" id="ARBA00022679"/>
    </source>
</evidence>
<keyword evidence="4" id="KW-0472">Membrane</keyword>
<dbReference type="PANTHER" id="PTHR31561">
    <property type="entry name" value="3-KETOACYL-COA SYNTHASE"/>
    <property type="match status" value="1"/>
</dbReference>
<feature type="domain" description="FAE" evidence="5">
    <location>
        <begin position="116"/>
        <end position="406"/>
    </location>
</feature>
<evidence type="ECO:0000259" key="5">
    <source>
        <dbReference type="Pfam" id="PF08392"/>
    </source>
</evidence>
<dbReference type="UniPathway" id="UPA00094"/>
<dbReference type="InterPro" id="IPR016039">
    <property type="entry name" value="Thiolase-like"/>
</dbReference>
<dbReference type="EC" id="2.3.1.-" evidence="3"/>
<proteinExistence type="inferred from homology"/>
<dbReference type="InterPro" id="IPR013747">
    <property type="entry name" value="ACP_syn_III_C"/>
</dbReference>
<feature type="transmembrane region" description="Helical" evidence="4">
    <location>
        <begin position="253"/>
        <end position="273"/>
    </location>
</feature>
<gene>
    <name evidence="7" type="ORF">FJAP1339_LOCUS7653</name>
</gene>
<evidence type="ECO:0000256" key="4">
    <source>
        <dbReference type="SAM" id="Phobius"/>
    </source>
</evidence>
<dbReference type="Gene3D" id="3.40.47.10">
    <property type="match status" value="1"/>
</dbReference>
<dbReference type="EMBL" id="HBHR01015341">
    <property type="protein sequence ID" value="CAD9866640.1"/>
    <property type="molecule type" value="Transcribed_RNA"/>
</dbReference>
<comment type="pathway">
    <text evidence="3">Lipid metabolism; fatty acid biosynthesis.</text>
</comment>
<evidence type="ECO:0000313" key="7">
    <source>
        <dbReference type="EMBL" id="CAD9866640.1"/>
    </source>
</evidence>
<dbReference type="CDD" id="cd00831">
    <property type="entry name" value="CHS_like"/>
    <property type="match status" value="1"/>
</dbReference>
<evidence type="ECO:0000259" key="6">
    <source>
        <dbReference type="Pfam" id="PF08541"/>
    </source>
</evidence>
<organism evidence="7">
    <name type="scientific">Fibrocapsa japonica</name>
    <dbReference type="NCBI Taxonomy" id="94617"/>
    <lineage>
        <taxon>Eukaryota</taxon>
        <taxon>Sar</taxon>
        <taxon>Stramenopiles</taxon>
        <taxon>Ochrophyta</taxon>
        <taxon>Raphidophyceae</taxon>
        <taxon>Chattonellales</taxon>
        <taxon>Chattonellaceae</taxon>
        <taxon>Fibrocapsa</taxon>
    </lineage>
</organism>
<dbReference type="SUPFAM" id="SSF53901">
    <property type="entry name" value="Thiolase-like"/>
    <property type="match status" value="1"/>
</dbReference>
<dbReference type="PIRSF" id="PIRSF036417">
    <property type="entry name" value="3-ktacl-CoA_syn"/>
    <property type="match status" value="1"/>
</dbReference>
<feature type="transmembrane region" description="Helical" evidence="4">
    <location>
        <begin position="49"/>
        <end position="73"/>
    </location>
</feature>
<sequence length="532" mass="59294">MGEMTEKAAEDPALSLRRNDSASDLSEFETTRASEYKTNKSKLMKLINWWHVSSTYFPFIFAGFILYMLYLVIQTVVSQQAEVKELATAVESSSNLMFDLGWKLALLLGLLIAFLSRRKATTYLVDFSCFEPPNDWKVTHEELRTLMLAQKCFTEDSVGFMDKILARSGTGQATAWPPGIIQSLKTGEPMDRSVEAARDESDFVICSVVKDLLDKTGVKPKAIDFLVINCSLFSPTPSLCSMVIHKFGMRPGIISYNLSGMGCSAGVIAIDLAKRLMESRPHSTALVVSTENLTQNLYHGNERSMLLQNTLFRCGGAAILLTNKPSAGFKAKYKLLCTVRTQGIGEDAYEAVYECEDKDGHHGVKLSKDIVMVAGRTMEKNFTTLGPLVLPLSEQAKVVWAIVLRKATQWIKRNLSKGVNVTKNYVPDFKRGIDHFCIHAGGRAVIDGVEKNLKLQPYHTEPSRATLRDYGNTSSSSIWYEMKYVEEHQVLKRGQRLLQIAFGSGFKCNSAVWLSLHPPRQTANGNGKPKEE</sequence>
<dbReference type="GO" id="GO:0016747">
    <property type="term" value="F:acyltransferase activity, transferring groups other than amino-acyl groups"/>
    <property type="evidence" value="ECO:0007669"/>
    <property type="project" value="InterPro"/>
</dbReference>
<dbReference type="AlphaFoldDB" id="A0A7S2XYV1"/>
<keyword evidence="4" id="KW-0812">Transmembrane</keyword>
<dbReference type="GO" id="GO:0006633">
    <property type="term" value="P:fatty acid biosynthetic process"/>
    <property type="evidence" value="ECO:0007669"/>
    <property type="project" value="UniProtKB-UniPathway"/>
</dbReference>
<name>A0A7S2XYV1_9STRA</name>
<dbReference type="InterPro" id="IPR012392">
    <property type="entry name" value="3-ktacl-CoA_syn"/>
</dbReference>
<dbReference type="InterPro" id="IPR013601">
    <property type="entry name" value="FAE1_typ3_polyketide_synth"/>
</dbReference>
<keyword evidence="4" id="KW-1133">Transmembrane helix</keyword>
<evidence type="ECO:0000256" key="1">
    <source>
        <dbReference type="ARBA" id="ARBA00005531"/>
    </source>
</evidence>
<dbReference type="Pfam" id="PF08541">
    <property type="entry name" value="ACP_syn_III_C"/>
    <property type="match status" value="1"/>
</dbReference>
<feature type="domain" description="Beta-ketoacyl-[acyl-carrier-protein] synthase III C-terminal" evidence="6">
    <location>
        <begin position="432"/>
        <end position="513"/>
    </location>
</feature>